<dbReference type="Gene3D" id="1.10.1040.10">
    <property type="entry name" value="N-(1-d-carboxylethyl)-l-norvaline Dehydrogenase, domain 2"/>
    <property type="match status" value="1"/>
</dbReference>
<evidence type="ECO:0000313" key="10">
    <source>
        <dbReference type="Proteomes" id="UP001501353"/>
    </source>
</evidence>
<comment type="caution">
    <text evidence="9">The sequence shown here is derived from an EMBL/GenBank/DDBJ whole genome shotgun (WGS) entry which is preliminary data.</text>
</comment>
<evidence type="ECO:0000256" key="5">
    <source>
        <dbReference type="ARBA" id="ARBA00032024"/>
    </source>
</evidence>
<dbReference type="RefSeq" id="WP_344762154.1">
    <property type="nucleotide sequence ID" value="NZ_BAAAZE010000005.1"/>
</dbReference>
<dbReference type="InterPro" id="IPR013752">
    <property type="entry name" value="KPA_reductase"/>
</dbReference>
<evidence type="ECO:0000259" key="8">
    <source>
        <dbReference type="Pfam" id="PF08546"/>
    </source>
</evidence>
<dbReference type="NCBIfam" id="NF005089">
    <property type="entry name" value="PRK06522.1-4"/>
    <property type="match status" value="1"/>
</dbReference>
<name>A0ABP7SUF9_9BURK</name>
<protein>
    <recommendedName>
        <fullName evidence="3">2-dehydropantoate 2-reductase</fullName>
        <ecNumber evidence="2">1.1.1.169</ecNumber>
    </recommendedName>
    <alternativeName>
        <fullName evidence="5">Ketopantoate reductase</fullName>
    </alternativeName>
</protein>
<dbReference type="Pfam" id="PF02558">
    <property type="entry name" value="ApbA"/>
    <property type="match status" value="1"/>
</dbReference>
<dbReference type="SUPFAM" id="SSF51735">
    <property type="entry name" value="NAD(P)-binding Rossmann-fold domains"/>
    <property type="match status" value="1"/>
</dbReference>
<comment type="catalytic activity">
    <reaction evidence="6">
        <text>(R)-pantoate + NADP(+) = 2-dehydropantoate + NADPH + H(+)</text>
        <dbReference type="Rhea" id="RHEA:16233"/>
        <dbReference type="ChEBI" id="CHEBI:11561"/>
        <dbReference type="ChEBI" id="CHEBI:15378"/>
        <dbReference type="ChEBI" id="CHEBI:15980"/>
        <dbReference type="ChEBI" id="CHEBI:57783"/>
        <dbReference type="ChEBI" id="CHEBI:58349"/>
        <dbReference type="EC" id="1.1.1.169"/>
    </reaction>
</comment>
<dbReference type="PANTHER" id="PTHR21708">
    <property type="entry name" value="PROBABLE 2-DEHYDROPANTOATE 2-REDUCTASE"/>
    <property type="match status" value="1"/>
</dbReference>
<evidence type="ECO:0000256" key="3">
    <source>
        <dbReference type="ARBA" id="ARBA00019465"/>
    </source>
</evidence>
<dbReference type="InterPro" id="IPR036291">
    <property type="entry name" value="NAD(P)-bd_dom_sf"/>
</dbReference>
<evidence type="ECO:0000313" key="9">
    <source>
        <dbReference type="EMBL" id="GAA4016776.1"/>
    </source>
</evidence>
<dbReference type="InterPro" id="IPR013332">
    <property type="entry name" value="KPR_N"/>
</dbReference>
<accession>A0ABP7SUF9</accession>
<dbReference type="PANTHER" id="PTHR21708:SF45">
    <property type="entry name" value="2-DEHYDROPANTOATE 2-REDUCTASE"/>
    <property type="match status" value="1"/>
</dbReference>
<feature type="domain" description="Ketopantoate reductase N-terminal" evidence="7">
    <location>
        <begin position="3"/>
        <end position="169"/>
    </location>
</feature>
<dbReference type="SUPFAM" id="SSF48179">
    <property type="entry name" value="6-phosphogluconate dehydrogenase C-terminal domain-like"/>
    <property type="match status" value="1"/>
</dbReference>
<dbReference type="EMBL" id="BAAAZE010000005">
    <property type="protein sequence ID" value="GAA4016776.1"/>
    <property type="molecule type" value="Genomic_DNA"/>
</dbReference>
<dbReference type="Proteomes" id="UP001501353">
    <property type="component" value="Unassembled WGS sequence"/>
</dbReference>
<sequence length="327" mass="34346">MKITIYGAGAVGGLIAARLVQQGGTQVSIIARGRTLEAIQTAGLQLVTGSTVSTAMLTAESDPARLGVQDLVVLAVKATALADIAPQITPLLGPDTIVITAMNGVPWWFFENPLVPYAGMRLQSLDPDGALAAALPLQHLVGCVVHLSSTSPEPGVIKPGFGNRLIFGEAVGASSDRLARVVALFAAAGFDAEASADIRTDIWYKLWGNMTMNPLSAITGATCDKLLDDALVRQFCLMAMQEAATIGNRIGCSILQSGEERMQLTRKLGAFKTSMLQDAEAGRQMEIDALVGAVQEVGQHVGLPTPTIDSLLGLARLFGRSHGLYPQ</sequence>
<organism evidence="9 10">
    <name type="scientific">Actimicrobium antarcticum</name>
    <dbReference type="NCBI Taxonomy" id="1051899"/>
    <lineage>
        <taxon>Bacteria</taxon>
        <taxon>Pseudomonadati</taxon>
        <taxon>Pseudomonadota</taxon>
        <taxon>Betaproteobacteria</taxon>
        <taxon>Burkholderiales</taxon>
        <taxon>Oxalobacteraceae</taxon>
        <taxon>Actimicrobium</taxon>
    </lineage>
</organism>
<gene>
    <name evidence="9" type="ORF">GCM10022212_10100</name>
</gene>
<feature type="domain" description="Ketopantoate reductase C-terminal" evidence="8">
    <location>
        <begin position="197"/>
        <end position="316"/>
    </location>
</feature>
<reference evidence="10" key="1">
    <citation type="journal article" date="2019" name="Int. J. Syst. Evol. Microbiol.">
        <title>The Global Catalogue of Microorganisms (GCM) 10K type strain sequencing project: providing services to taxonomists for standard genome sequencing and annotation.</title>
        <authorList>
            <consortium name="The Broad Institute Genomics Platform"/>
            <consortium name="The Broad Institute Genome Sequencing Center for Infectious Disease"/>
            <person name="Wu L."/>
            <person name="Ma J."/>
        </authorList>
    </citation>
    <scope>NUCLEOTIDE SEQUENCE [LARGE SCALE GENOMIC DNA]</scope>
    <source>
        <strain evidence="10">JCM 16673</strain>
    </source>
</reference>
<evidence type="ECO:0000256" key="1">
    <source>
        <dbReference type="ARBA" id="ARBA00004994"/>
    </source>
</evidence>
<evidence type="ECO:0000256" key="6">
    <source>
        <dbReference type="ARBA" id="ARBA00048793"/>
    </source>
</evidence>
<dbReference type="Pfam" id="PF08546">
    <property type="entry name" value="ApbA_C"/>
    <property type="match status" value="1"/>
</dbReference>
<evidence type="ECO:0000256" key="2">
    <source>
        <dbReference type="ARBA" id="ARBA00013014"/>
    </source>
</evidence>
<proteinExistence type="predicted"/>
<comment type="pathway">
    <text evidence="1">Cofactor biosynthesis; (R)-pantothenate biosynthesis; (R)-pantoate from 3-methyl-2-oxobutanoate: step 2/2.</text>
</comment>
<dbReference type="InterPro" id="IPR013328">
    <property type="entry name" value="6PGD_dom2"/>
</dbReference>
<evidence type="ECO:0000256" key="4">
    <source>
        <dbReference type="ARBA" id="ARBA00022655"/>
    </source>
</evidence>
<dbReference type="EC" id="1.1.1.169" evidence="2"/>
<dbReference type="InterPro" id="IPR051402">
    <property type="entry name" value="KPR-Related"/>
</dbReference>
<keyword evidence="10" id="KW-1185">Reference proteome</keyword>
<dbReference type="InterPro" id="IPR008927">
    <property type="entry name" value="6-PGluconate_DH-like_C_sf"/>
</dbReference>
<evidence type="ECO:0000259" key="7">
    <source>
        <dbReference type="Pfam" id="PF02558"/>
    </source>
</evidence>
<dbReference type="Gene3D" id="3.40.50.720">
    <property type="entry name" value="NAD(P)-binding Rossmann-like Domain"/>
    <property type="match status" value="1"/>
</dbReference>
<keyword evidence="4" id="KW-0566">Pantothenate biosynthesis</keyword>